<feature type="binding site" evidence="13">
    <location>
        <position position="64"/>
    </location>
    <ligand>
        <name>Mg(2+)</name>
        <dbReference type="ChEBI" id="CHEBI:18420"/>
    </ligand>
</feature>
<dbReference type="GO" id="GO:0003676">
    <property type="term" value="F:nucleic acid binding"/>
    <property type="evidence" value="ECO:0007669"/>
    <property type="project" value="InterPro"/>
</dbReference>
<keyword evidence="6 13" id="KW-0227">DNA damage</keyword>
<sequence>MGYNINYANRGQNLENMIETSNQQYSFQQRALIQKIPTPVKVLNINSRTGKITNGFYKKKSTVDYIGVYNGVSIAFDAKETSIKTRFDLSNVKQHQHKYLKQWNDNGGIGFLIIYFNKLDELYYLPFQLLDDYWQGMLQGGRKSIPYQEIAQKEFLIGSKGLVLVDYLSIVDKIIADKDNYNS</sequence>
<dbReference type="KEGG" id="hhl:Halha_1516"/>
<evidence type="ECO:0000256" key="11">
    <source>
        <dbReference type="ARBA" id="ARBA00023447"/>
    </source>
</evidence>
<keyword evidence="15" id="KW-1185">Reference proteome</keyword>
<keyword evidence="7 13" id="KW-0378">Hydrolase</keyword>
<evidence type="ECO:0000313" key="15">
    <source>
        <dbReference type="Proteomes" id="UP000010880"/>
    </source>
</evidence>
<gene>
    <name evidence="13" type="primary">recU</name>
    <name evidence="14" type="ordered locus">Halha_1516</name>
</gene>
<dbReference type="PIRSF" id="PIRSF037785">
    <property type="entry name" value="RecU"/>
    <property type="match status" value="1"/>
</dbReference>
<comment type="catalytic activity">
    <reaction evidence="13">
        <text>Endonucleolytic cleavage at a junction such as a reciprocal single-stranded crossover between two homologous DNA duplexes (Holliday junction).</text>
        <dbReference type="EC" id="3.1.21.10"/>
    </reaction>
</comment>
<evidence type="ECO:0000256" key="3">
    <source>
        <dbReference type="ARBA" id="ARBA00022722"/>
    </source>
</evidence>
<keyword evidence="4 13" id="KW-0479">Metal-binding</keyword>
<evidence type="ECO:0000256" key="5">
    <source>
        <dbReference type="ARBA" id="ARBA00022759"/>
    </source>
</evidence>
<dbReference type="GO" id="GO:0008821">
    <property type="term" value="F:crossover junction DNA endonuclease activity"/>
    <property type="evidence" value="ECO:0007669"/>
    <property type="project" value="UniProtKB-EC"/>
</dbReference>
<name>L0K853_HALHC</name>
<dbReference type="eggNOG" id="COG3331">
    <property type="taxonomic scope" value="Bacteria"/>
</dbReference>
<evidence type="ECO:0000256" key="8">
    <source>
        <dbReference type="ARBA" id="ARBA00022842"/>
    </source>
</evidence>
<evidence type="ECO:0000256" key="4">
    <source>
        <dbReference type="ARBA" id="ARBA00022723"/>
    </source>
</evidence>
<keyword evidence="3 13" id="KW-0540">Nuclease</keyword>
<dbReference type="RefSeq" id="WP_015327176.1">
    <property type="nucleotide sequence ID" value="NC_019978.1"/>
</dbReference>
<dbReference type="CDD" id="cd22354">
    <property type="entry name" value="RecU-like"/>
    <property type="match status" value="1"/>
</dbReference>
<dbReference type="InterPro" id="IPR004612">
    <property type="entry name" value="Resolv_RecU"/>
</dbReference>
<dbReference type="GO" id="GO:0006310">
    <property type="term" value="P:DNA recombination"/>
    <property type="evidence" value="ECO:0007669"/>
    <property type="project" value="UniProtKB-UniRule"/>
</dbReference>
<dbReference type="PATRIC" id="fig|748449.3.peg.1467"/>
<keyword evidence="2 13" id="KW-0963">Cytoplasm</keyword>
<dbReference type="SUPFAM" id="SSF52980">
    <property type="entry name" value="Restriction endonuclease-like"/>
    <property type="match status" value="1"/>
</dbReference>
<keyword evidence="5 13" id="KW-0255">Endonuclease</keyword>
<dbReference type="Proteomes" id="UP000010880">
    <property type="component" value="Chromosome"/>
</dbReference>
<keyword evidence="9 13" id="KW-0233">DNA recombination</keyword>
<dbReference type="GO" id="GO:0000287">
    <property type="term" value="F:magnesium ion binding"/>
    <property type="evidence" value="ECO:0007669"/>
    <property type="project" value="UniProtKB-UniRule"/>
</dbReference>
<dbReference type="InterPro" id="IPR011335">
    <property type="entry name" value="Restrct_endonuc-II-like"/>
</dbReference>
<comment type="cofactor">
    <cofactor evidence="13">
        <name>Mg(2+)</name>
        <dbReference type="ChEBI" id="CHEBI:18420"/>
    </cofactor>
    <text evidence="13">Binds 1 Mg(2+) ion per subunit.</text>
</comment>
<protein>
    <recommendedName>
        <fullName evidence="12 13">Holliday junction resolvase RecU</fullName>
        <ecNumber evidence="13">3.1.21.10</ecNumber>
    </recommendedName>
    <alternativeName>
        <fullName evidence="13">Recombination protein U homolog</fullName>
    </alternativeName>
</protein>
<keyword evidence="8 13" id="KW-0460">Magnesium</keyword>
<dbReference type="Gene3D" id="3.40.1350.10">
    <property type="match status" value="1"/>
</dbReference>
<feature type="binding site" evidence="13">
    <location>
        <position position="77"/>
    </location>
    <ligand>
        <name>Mg(2+)</name>
        <dbReference type="ChEBI" id="CHEBI:18420"/>
    </ligand>
</feature>
<dbReference type="NCBIfam" id="NF002581">
    <property type="entry name" value="PRK02234.1-2"/>
    <property type="match status" value="1"/>
</dbReference>
<evidence type="ECO:0000256" key="9">
    <source>
        <dbReference type="ARBA" id="ARBA00023172"/>
    </source>
</evidence>
<proteinExistence type="inferred from homology"/>
<comment type="similarity">
    <text evidence="11 13">Belongs to the RecU family.</text>
</comment>
<evidence type="ECO:0000256" key="2">
    <source>
        <dbReference type="ARBA" id="ARBA00022490"/>
    </source>
</evidence>
<dbReference type="AlphaFoldDB" id="L0K853"/>
<accession>L0K853</accession>
<organism evidence="14 15">
    <name type="scientific">Halobacteroides halobius (strain ATCC 35273 / DSM 5150 / MD-1)</name>
    <dbReference type="NCBI Taxonomy" id="748449"/>
    <lineage>
        <taxon>Bacteria</taxon>
        <taxon>Bacillati</taxon>
        <taxon>Bacillota</taxon>
        <taxon>Clostridia</taxon>
        <taxon>Halanaerobiales</taxon>
        <taxon>Halobacteroidaceae</taxon>
        <taxon>Halobacteroides</taxon>
    </lineage>
</organism>
<dbReference type="HOGENOM" id="CLU_096340_4_0_9"/>
<dbReference type="OrthoDB" id="9783592at2"/>
<feature type="binding site" evidence="13">
    <location>
        <position position="62"/>
    </location>
    <ligand>
        <name>Mg(2+)</name>
        <dbReference type="ChEBI" id="CHEBI:18420"/>
    </ligand>
</feature>
<feature type="site" description="Transition state stabilizer" evidence="13">
    <location>
        <position position="79"/>
    </location>
</feature>
<feature type="binding site" evidence="13">
    <location>
        <position position="96"/>
    </location>
    <ligand>
        <name>Mg(2+)</name>
        <dbReference type="ChEBI" id="CHEBI:18420"/>
    </ligand>
</feature>
<evidence type="ECO:0000256" key="1">
    <source>
        <dbReference type="ARBA" id="ARBA00004496"/>
    </source>
</evidence>
<keyword evidence="10 13" id="KW-0234">DNA repair</keyword>
<evidence type="ECO:0000256" key="7">
    <source>
        <dbReference type="ARBA" id="ARBA00022801"/>
    </source>
</evidence>
<comment type="function">
    <text evidence="13">Endonuclease that resolves Holliday junction intermediates in genetic recombination. Cleaves mobile four-strand junctions by introducing symmetrical nicks in paired strands. Promotes annealing of linear ssDNA with homologous dsDNA. Required for DNA repair, homologous recombination and chromosome segregation.</text>
</comment>
<dbReference type="EC" id="3.1.21.10" evidence="13"/>
<evidence type="ECO:0000256" key="10">
    <source>
        <dbReference type="ARBA" id="ARBA00023204"/>
    </source>
</evidence>
<evidence type="ECO:0000256" key="6">
    <source>
        <dbReference type="ARBA" id="ARBA00022763"/>
    </source>
</evidence>
<reference evidence="15" key="1">
    <citation type="submission" date="2012-02" db="EMBL/GenBank/DDBJ databases">
        <title>The complete genome of Halobacteroides halobius DSM 5150.</title>
        <authorList>
            <person name="Lucas S."/>
            <person name="Copeland A."/>
            <person name="Lapidus A."/>
            <person name="Glavina del Rio T."/>
            <person name="Dalin E."/>
            <person name="Tice H."/>
            <person name="Bruce D."/>
            <person name="Goodwin L."/>
            <person name="Pitluck S."/>
            <person name="Peters L."/>
            <person name="Mikhailova N."/>
            <person name="Gu W."/>
            <person name="Kyrpides N."/>
            <person name="Mavromatis K."/>
            <person name="Ivanova N."/>
            <person name="Brettin T."/>
            <person name="Detter J.C."/>
            <person name="Han C."/>
            <person name="Larimer F."/>
            <person name="Land M."/>
            <person name="Hauser L."/>
            <person name="Markowitz V."/>
            <person name="Cheng J.-F."/>
            <person name="Hugenholtz P."/>
            <person name="Woyke T."/>
            <person name="Wu D."/>
            <person name="Tindall B."/>
            <person name="Pomrenke H."/>
            <person name="Brambilla E."/>
            <person name="Klenk H.-P."/>
            <person name="Eisen J.A."/>
        </authorList>
    </citation>
    <scope>NUCLEOTIDE SEQUENCE [LARGE SCALE GENOMIC DNA]</scope>
    <source>
        <strain evidence="15">ATCC 35273 / DSM 5150 / MD-1</strain>
    </source>
</reference>
<dbReference type="GO" id="GO:0007059">
    <property type="term" value="P:chromosome segregation"/>
    <property type="evidence" value="ECO:0007669"/>
    <property type="project" value="UniProtKB-UniRule"/>
</dbReference>
<evidence type="ECO:0000256" key="13">
    <source>
        <dbReference type="HAMAP-Rule" id="MF_00130"/>
    </source>
</evidence>
<dbReference type="GO" id="GO:0006281">
    <property type="term" value="P:DNA repair"/>
    <property type="evidence" value="ECO:0007669"/>
    <property type="project" value="UniProtKB-UniRule"/>
</dbReference>
<dbReference type="InterPro" id="IPR011856">
    <property type="entry name" value="tRNA_endonuc-like_dom_sf"/>
</dbReference>
<evidence type="ECO:0000313" key="14">
    <source>
        <dbReference type="EMBL" id="AGB41457.1"/>
    </source>
</evidence>
<comment type="subcellular location">
    <subcellularLocation>
        <location evidence="1 13">Cytoplasm</location>
    </subcellularLocation>
</comment>
<evidence type="ECO:0000256" key="12">
    <source>
        <dbReference type="ARBA" id="ARBA00029523"/>
    </source>
</evidence>
<dbReference type="Pfam" id="PF03838">
    <property type="entry name" value="RecU"/>
    <property type="match status" value="1"/>
</dbReference>
<dbReference type="HAMAP" id="MF_00130">
    <property type="entry name" value="RecU"/>
    <property type="match status" value="1"/>
</dbReference>
<dbReference type="GO" id="GO:0005737">
    <property type="term" value="C:cytoplasm"/>
    <property type="evidence" value="ECO:0007669"/>
    <property type="project" value="UniProtKB-SubCell"/>
</dbReference>
<dbReference type="EMBL" id="CP003359">
    <property type="protein sequence ID" value="AGB41457.1"/>
    <property type="molecule type" value="Genomic_DNA"/>
</dbReference>
<dbReference type="STRING" id="748449.Halha_1516"/>